<keyword evidence="3" id="KW-0460">Magnesium</keyword>
<comment type="caution">
    <text evidence="4">The sequence shown here is derived from an EMBL/GenBank/DDBJ whole genome shotgun (WGS) entry which is preliminary data.</text>
</comment>
<dbReference type="InterPro" id="IPR011206">
    <property type="entry name" value="Citrate_lyase_beta/mcl1/mcl2"/>
</dbReference>
<keyword evidence="5" id="KW-1185">Reference proteome</keyword>
<dbReference type="GO" id="GO:0016829">
    <property type="term" value="F:lyase activity"/>
    <property type="evidence" value="ECO:0007669"/>
    <property type="project" value="UniProtKB-KW"/>
</dbReference>
<evidence type="ECO:0000256" key="2">
    <source>
        <dbReference type="ARBA" id="ARBA00022723"/>
    </source>
</evidence>
<gene>
    <name evidence="4" type="ORF">WKW79_00610</name>
</gene>
<dbReference type="InterPro" id="IPR015813">
    <property type="entry name" value="Pyrv/PenolPyrv_kinase-like_dom"/>
</dbReference>
<dbReference type="EMBL" id="JBBKZS010000001">
    <property type="protein sequence ID" value="MEJ8853046.1"/>
    <property type="molecule type" value="Genomic_DNA"/>
</dbReference>
<evidence type="ECO:0000313" key="5">
    <source>
        <dbReference type="Proteomes" id="UP001367030"/>
    </source>
</evidence>
<dbReference type="Pfam" id="PF15617">
    <property type="entry name" value="C-C_Bond_Lyase"/>
    <property type="match status" value="1"/>
</dbReference>
<dbReference type="PANTHER" id="PTHR32308:SF10">
    <property type="entry name" value="CITRATE LYASE SUBUNIT BETA"/>
    <property type="match status" value="1"/>
</dbReference>
<evidence type="ECO:0000256" key="1">
    <source>
        <dbReference type="ARBA" id="ARBA00001946"/>
    </source>
</evidence>
<evidence type="ECO:0000256" key="3">
    <source>
        <dbReference type="ARBA" id="ARBA00022842"/>
    </source>
</evidence>
<name>A0ABU8WZU2_9BURK</name>
<protein>
    <submittedName>
        <fullName evidence="4">HpcH/HpaI aldolase/citrate lyase family protein</fullName>
    </submittedName>
</protein>
<dbReference type="SUPFAM" id="SSF51621">
    <property type="entry name" value="Phosphoenolpyruvate/pyruvate domain"/>
    <property type="match status" value="1"/>
</dbReference>
<dbReference type="InterPro" id="IPR039480">
    <property type="entry name" value="C-C_Bond_Lyase-like"/>
</dbReference>
<comment type="cofactor">
    <cofactor evidence="1">
        <name>Mg(2+)</name>
        <dbReference type="ChEBI" id="CHEBI:18420"/>
    </cofactor>
</comment>
<dbReference type="Proteomes" id="UP001367030">
    <property type="component" value="Unassembled WGS sequence"/>
</dbReference>
<reference evidence="4 5" key="1">
    <citation type="submission" date="2024-03" db="EMBL/GenBank/DDBJ databases">
        <title>Novel species of the genus Variovorax.</title>
        <authorList>
            <person name="Liu Q."/>
            <person name="Xin Y.-H."/>
        </authorList>
    </citation>
    <scope>NUCLEOTIDE SEQUENCE [LARGE SCALE GENOMIC DNA]</scope>
    <source>
        <strain evidence="4 5">KACC 18901</strain>
    </source>
</reference>
<sequence>MKPAIACAPHLGASLYVPATRSKLTAVLSGREIPALRSVIACTEDAVGDAELEGALDNLAAALRALDPAEMRSDLLRFVRVRNPAVMARVLAMPGVEKVNGFVLPKFTRAVMPQYHALLKGRKFRLMPTLETSEVFNPDAMRDLSLALCNDEWKSRILALRVGGSDLLRLLGLRRTRGFTLYDTPLGSLLSQLVLTFKPMGFALTAPVFDFIEDEHVLAQEAKRDVAFGFCGKTAIHPAQIATIEAAFHVSASELFAARRLMEPDCPAVFKHDGTMYEAVVHRDWARQVIAKREMLAM</sequence>
<keyword evidence="4" id="KW-0456">Lyase</keyword>
<organism evidence="4 5">
    <name type="scientific">Variovorax robiniae</name>
    <dbReference type="NCBI Taxonomy" id="1836199"/>
    <lineage>
        <taxon>Bacteria</taxon>
        <taxon>Pseudomonadati</taxon>
        <taxon>Pseudomonadota</taxon>
        <taxon>Betaproteobacteria</taxon>
        <taxon>Burkholderiales</taxon>
        <taxon>Comamonadaceae</taxon>
        <taxon>Variovorax</taxon>
    </lineage>
</organism>
<accession>A0ABU8WZU2</accession>
<keyword evidence="2" id="KW-0479">Metal-binding</keyword>
<dbReference type="Gene3D" id="3.20.20.60">
    <property type="entry name" value="Phosphoenolpyruvate-binding domains"/>
    <property type="match status" value="1"/>
</dbReference>
<dbReference type="RefSeq" id="WP_340333160.1">
    <property type="nucleotide sequence ID" value="NZ_JBBKZS010000001.1"/>
</dbReference>
<proteinExistence type="predicted"/>
<evidence type="ECO:0000313" key="4">
    <source>
        <dbReference type="EMBL" id="MEJ8853046.1"/>
    </source>
</evidence>
<dbReference type="PANTHER" id="PTHR32308">
    <property type="entry name" value="LYASE BETA SUBUNIT, PUTATIVE (AFU_ORTHOLOGUE AFUA_4G13030)-RELATED"/>
    <property type="match status" value="1"/>
</dbReference>
<dbReference type="PIRSF" id="PIRSF015582">
    <property type="entry name" value="Cit_lyase_B"/>
    <property type="match status" value="1"/>
</dbReference>
<dbReference type="InterPro" id="IPR040442">
    <property type="entry name" value="Pyrv_kinase-like_dom_sf"/>
</dbReference>